<proteinExistence type="predicted"/>
<keyword evidence="4" id="KW-0378">Hydrolase</keyword>
<name>B0E4H9_LACBS</name>
<dbReference type="GO" id="GO:0046872">
    <property type="term" value="F:metal ion binding"/>
    <property type="evidence" value="ECO:0007669"/>
    <property type="project" value="UniProtKB-KW"/>
</dbReference>
<dbReference type="InterPro" id="IPR002562">
    <property type="entry name" value="3'-5'_exonuclease_dom"/>
</dbReference>
<feature type="region of interest" description="Disordered" evidence="10">
    <location>
        <begin position="1"/>
        <end position="27"/>
    </location>
</feature>
<sequence>LDQHPSPKPNSTCLYASDSFDRPARSGPSVSPRLLLLSSSLESSSFVTPQDKGSPCISVRIASLRDKKNVKDFSTLACLIPYNVHLEPFLFGWVQILKCAYKTRLLIASIEADSHPERKNGSYQFSPVRSSVLPGGSSGSAAPIFVFSSCPFVQRDLRRYILHIFIENPRKSYKRMMEEPENTDTMNLQAPNQPVDDNYLICTTEIHRGPGRPRKQAVRSITQVQSVDGPVHMEPGINVHQPLAPIFLSQAVAAVPDQVPVSLPSDQNPISEPTYHEEVETFVLPAHDPLQQLDDSPGEDDLDSFLGLGNSNGINGDAASAEGDFTEDDGETSGQLPSLVLDAFWKKIEYLKGLTEGQGRSAKHLVYEKLQSFWLPHFDSFFYLRQKALSPEQLLIPRFFYWDPLLLVDRIPCPVIHTSGTSTIACSGILVRHGYCQMPHRIIDLENSYYLISVRYRCNQCKPVHTFSSCNPLVIAKLPRPLAAQFPAYLSKQSGLSKQVFAIMHCCFQNSLGAKQFADSLNVLHHQFHDMLEVQYLQTVLERESGLYKPFLSFESSPSAAPSGQYCRDIYDREIEAHEKEFDQHTAQLSSCGMGIDHSHKITKQIAKIQSEPVFTGLLTMTNEFGEIRICDLVPTKAHSQFDIALTRMNHSIKLFGLEPPRIIFTDNLADKPMLERHFPSLKEGVRPVNSLGDLPVLQLPSGCIPKVFQTATQINSAILSFIDTFSHLDGDKLVVGLDTEWDIAYGNEVWIFQLSEHIANGSFPAQLSTFLANSQILKVRRNVLLDLKNLQEDSESSTPFVGGIDLGRLAKEKNVVSDARASLGDLCIKTLSCILPKDLNIRISPDWSGPLTDEQIQYAALDAWASLKIYEKLTSLWIPVPVNFANALPAGDQIFVFHEDRTTIIACGIVSPAQFNSFEGINITKTQVLIQVEEIYVPGAKIHLHHRQSRFSKSQY</sequence>
<dbReference type="GeneID" id="6086753"/>
<evidence type="ECO:0000256" key="5">
    <source>
        <dbReference type="ARBA" id="ARBA00022839"/>
    </source>
</evidence>
<feature type="domain" description="3'-5' exonuclease" evidence="11">
    <location>
        <begin position="735"/>
        <end position="876"/>
    </location>
</feature>
<comment type="subcellular location">
    <subcellularLocation>
        <location evidence="1">Nucleus</location>
    </subcellularLocation>
</comment>
<dbReference type="CDD" id="cd06141">
    <property type="entry name" value="WRN_exo"/>
    <property type="match status" value="1"/>
</dbReference>
<keyword evidence="3" id="KW-0479">Metal-binding</keyword>
<feature type="non-terminal residue" evidence="13">
    <location>
        <position position="1"/>
    </location>
</feature>
<dbReference type="InterPro" id="IPR012337">
    <property type="entry name" value="RNaseH-like_sf"/>
</dbReference>
<dbReference type="OrthoDB" id="1920326at2759"/>
<dbReference type="Gene3D" id="3.30.420.10">
    <property type="entry name" value="Ribonuclease H-like superfamily/Ribonuclease H"/>
    <property type="match status" value="1"/>
</dbReference>
<dbReference type="EMBL" id="DS547399">
    <property type="protein sequence ID" value="EDQ98252.1"/>
    <property type="molecule type" value="Genomic_DNA"/>
</dbReference>
<evidence type="ECO:0000259" key="11">
    <source>
        <dbReference type="Pfam" id="PF01612"/>
    </source>
</evidence>
<dbReference type="InterPro" id="IPR036397">
    <property type="entry name" value="RNaseH_sf"/>
</dbReference>
<dbReference type="Pfam" id="PF20499">
    <property type="entry name" value="DUF6729"/>
    <property type="match status" value="1"/>
</dbReference>
<dbReference type="KEGG" id="lbc:LACBIDRAFT_336138"/>
<gene>
    <name evidence="13" type="ORF">LACBIDRAFT_336138</name>
</gene>
<dbReference type="HOGENOM" id="CLU_014086_0_0_1"/>
<dbReference type="GO" id="GO:0008408">
    <property type="term" value="F:3'-5' exonuclease activity"/>
    <property type="evidence" value="ECO:0007669"/>
    <property type="project" value="InterPro"/>
</dbReference>
<dbReference type="Pfam" id="PF01612">
    <property type="entry name" value="DNA_pol_A_exo1"/>
    <property type="match status" value="1"/>
</dbReference>
<evidence type="ECO:0000256" key="6">
    <source>
        <dbReference type="ARBA" id="ARBA00022842"/>
    </source>
</evidence>
<dbReference type="InParanoid" id="B0E4H9"/>
<dbReference type="InterPro" id="IPR046616">
    <property type="entry name" value="DUF6729"/>
</dbReference>
<dbReference type="Proteomes" id="UP000001194">
    <property type="component" value="Unassembled WGS sequence"/>
</dbReference>
<dbReference type="AlphaFoldDB" id="B0E4H9"/>
<reference evidence="13 14" key="1">
    <citation type="journal article" date="2008" name="Nature">
        <title>The genome of Laccaria bicolor provides insights into mycorrhizal symbiosis.</title>
        <authorList>
            <person name="Martin F."/>
            <person name="Aerts A."/>
            <person name="Ahren D."/>
            <person name="Brun A."/>
            <person name="Danchin E.G.J."/>
            <person name="Duchaussoy F."/>
            <person name="Gibon J."/>
            <person name="Kohler A."/>
            <person name="Lindquist E."/>
            <person name="Pereda V."/>
            <person name="Salamov A."/>
            <person name="Shapiro H.J."/>
            <person name="Wuyts J."/>
            <person name="Blaudez D."/>
            <person name="Buee M."/>
            <person name="Brokstein P."/>
            <person name="Canbaeck B."/>
            <person name="Cohen D."/>
            <person name="Courty P.E."/>
            <person name="Coutinho P.M."/>
            <person name="Delaruelle C."/>
            <person name="Detter J.C."/>
            <person name="Deveau A."/>
            <person name="DiFazio S."/>
            <person name="Duplessis S."/>
            <person name="Fraissinet-Tachet L."/>
            <person name="Lucic E."/>
            <person name="Frey-Klett P."/>
            <person name="Fourrey C."/>
            <person name="Feussner I."/>
            <person name="Gay G."/>
            <person name="Grimwood J."/>
            <person name="Hoegger P.J."/>
            <person name="Jain P."/>
            <person name="Kilaru S."/>
            <person name="Labbe J."/>
            <person name="Lin Y.C."/>
            <person name="Legue V."/>
            <person name="Le Tacon F."/>
            <person name="Marmeisse R."/>
            <person name="Melayah D."/>
            <person name="Montanini B."/>
            <person name="Muratet M."/>
            <person name="Nehls U."/>
            <person name="Niculita-Hirzel H."/>
            <person name="Oudot-Le Secq M.P."/>
            <person name="Peter M."/>
            <person name="Quesneville H."/>
            <person name="Rajashekar B."/>
            <person name="Reich M."/>
            <person name="Rouhier N."/>
            <person name="Schmutz J."/>
            <person name="Yin T."/>
            <person name="Chalot M."/>
            <person name="Henrissat B."/>
            <person name="Kuees U."/>
            <person name="Lucas S."/>
            <person name="Van de Peer Y."/>
            <person name="Podila G.K."/>
            <person name="Polle A."/>
            <person name="Pukkila P.J."/>
            <person name="Richardson P.M."/>
            <person name="Rouze P."/>
            <person name="Sanders I.R."/>
            <person name="Stajich J.E."/>
            <person name="Tunlid A."/>
            <person name="Tuskan G."/>
            <person name="Grigoriev I.V."/>
        </authorList>
    </citation>
    <scope>NUCLEOTIDE SEQUENCE [LARGE SCALE GENOMIC DNA]</scope>
    <source>
        <strain evidence="14">S238N-H82 / ATCC MYA-4686</strain>
    </source>
</reference>
<dbReference type="GO" id="GO:0003676">
    <property type="term" value="F:nucleic acid binding"/>
    <property type="evidence" value="ECO:0007669"/>
    <property type="project" value="InterPro"/>
</dbReference>
<dbReference type="RefSeq" id="XP_001891097.1">
    <property type="nucleotide sequence ID" value="XM_001891062.1"/>
</dbReference>
<keyword evidence="7" id="KW-0539">Nucleus</keyword>
<evidence type="ECO:0000256" key="9">
    <source>
        <dbReference type="ARBA" id="ARBA00042761"/>
    </source>
</evidence>
<dbReference type="InterPro" id="IPR051132">
    <property type="entry name" value="3-5_Exonuclease_domain"/>
</dbReference>
<dbReference type="GO" id="GO:0006139">
    <property type="term" value="P:nucleobase-containing compound metabolic process"/>
    <property type="evidence" value="ECO:0007669"/>
    <property type="project" value="InterPro"/>
</dbReference>
<keyword evidence="5" id="KW-0269">Exonuclease</keyword>
<keyword evidence="6" id="KW-0460">Magnesium</keyword>
<evidence type="ECO:0000256" key="7">
    <source>
        <dbReference type="ARBA" id="ARBA00023242"/>
    </source>
</evidence>
<dbReference type="SUPFAM" id="SSF53098">
    <property type="entry name" value="Ribonuclease H-like"/>
    <property type="match status" value="1"/>
</dbReference>
<evidence type="ECO:0000256" key="4">
    <source>
        <dbReference type="ARBA" id="ARBA00022801"/>
    </source>
</evidence>
<organism evidence="14">
    <name type="scientific">Laccaria bicolor (strain S238N-H82 / ATCC MYA-4686)</name>
    <name type="common">Bicoloured deceiver</name>
    <name type="synonym">Laccaria laccata var. bicolor</name>
    <dbReference type="NCBI Taxonomy" id="486041"/>
    <lineage>
        <taxon>Eukaryota</taxon>
        <taxon>Fungi</taxon>
        <taxon>Dikarya</taxon>
        <taxon>Basidiomycota</taxon>
        <taxon>Agaricomycotina</taxon>
        <taxon>Agaricomycetes</taxon>
        <taxon>Agaricomycetidae</taxon>
        <taxon>Agaricales</taxon>
        <taxon>Agaricineae</taxon>
        <taxon>Hydnangiaceae</taxon>
        <taxon>Laccaria</taxon>
    </lineage>
</organism>
<evidence type="ECO:0000256" key="3">
    <source>
        <dbReference type="ARBA" id="ARBA00022723"/>
    </source>
</evidence>
<feature type="domain" description="DUF6729" evidence="12">
    <location>
        <begin position="361"/>
        <end position="575"/>
    </location>
</feature>
<keyword evidence="14" id="KW-1185">Reference proteome</keyword>
<dbReference type="GO" id="GO:0005634">
    <property type="term" value="C:nucleus"/>
    <property type="evidence" value="ECO:0007669"/>
    <property type="project" value="UniProtKB-SubCell"/>
</dbReference>
<evidence type="ECO:0000313" key="13">
    <source>
        <dbReference type="EMBL" id="EDQ98252.1"/>
    </source>
</evidence>
<dbReference type="PANTHER" id="PTHR13620">
    <property type="entry name" value="3-5 EXONUCLEASE"/>
    <property type="match status" value="1"/>
</dbReference>
<evidence type="ECO:0000256" key="2">
    <source>
        <dbReference type="ARBA" id="ARBA00022722"/>
    </source>
</evidence>
<protein>
    <recommendedName>
        <fullName evidence="8">3'-5' exonuclease</fullName>
    </recommendedName>
    <alternativeName>
        <fullName evidence="9">Werner Syndrome-like exonuclease</fullName>
    </alternativeName>
</protein>
<evidence type="ECO:0000259" key="12">
    <source>
        <dbReference type="Pfam" id="PF20499"/>
    </source>
</evidence>
<evidence type="ECO:0000256" key="10">
    <source>
        <dbReference type="SAM" id="MobiDB-lite"/>
    </source>
</evidence>
<evidence type="ECO:0000256" key="1">
    <source>
        <dbReference type="ARBA" id="ARBA00004123"/>
    </source>
</evidence>
<evidence type="ECO:0000313" key="14">
    <source>
        <dbReference type="Proteomes" id="UP000001194"/>
    </source>
</evidence>
<accession>B0E4H9</accession>
<evidence type="ECO:0000256" key="8">
    <source>
        <dbReference type="ARBA" id="ARBA00040531"/>
    </source>
</evidence>
<keyword evidence="2" id="KW-0540">Nuclease</keyword>
<dbReference type="PANTHER" id="PTHR13620:SF109">
    <property type="entry name" value="3'-5' EXONUCLEASE"/>
    <property type="match status" value="1"/>
</dbReference>